<name>A0A1I2UGN1_9FIRM</name>
<dbReference type="InterPro" id="IPR005876">
    <property type="entry name" value="Co_trans_ATP-bd"/>
</dbReference>
<dbReference type="PROSITE" id="PS00211">
    <property type="entry name" value="ABC_TRANSPORTER_1"/>
    <property type="match status" value="1"/>
</dbReference>
<comment type="subcellular location">
    <subcellularLocation>
        <location evidence="1 10">Cell membrane</location>
        <topology evidence="1 10">Peripheral membrane protein</topology>
    </subcellularLocation>
</comment>
<dbReference type="PROSITE" id="PS50893">
    <property type="entry name" value="ABC_TRANSPORTER_2"/>
    <property type="match status" value="1"/>
</dbReference>
<evidence type="ECO:0000313" key="13">
    <source>
        <dbReference type="Proteomes" id="UP000199337"/>
    </source>
</evidence>
<dbReference type="InterPro" id="IPR015856">
    <property type="entry name" value="ABC_transpr_CbiO/EcfA_su"/>
</dbReference>
<keyword evidence="13" id="KW-1185">Reference proteome</keyword>
<evidence type="ECO:0000259" key="11">
    <source>
        <dbReference type="PROSITE" id="PS50893"/>
    </source>
</evidence>
<comment type="similarity">
    <text evidence="2 10">Belongs to the ABC transporter superfamily.</text>
</comment>
<proteinExistence type="inferred from homology"/>
<reference evidence="13" key="1">
    <citation type="submission" date="2016-10" db="EMBL/GenBank/DDBJ databases">
        <authorList>
            <person name="Varghese N."/>
            <person name="Submissions S."/>
        </authorList>
    </citation>
    <scope>NUCLEOTIDE SEQUENCE [LARGE SCALE GENOMIC DNA]</scope>
    <source>
        <strain evidence="13">DSM 17038</strain>
    </source>
</reference>
<dbReference type="CDD" id="cd03225">
    <property type="entry name" value="ABC_cobalt_CbiO_domain1"/>
    <property type="match status" value="1"/>
</dbReference>
<evidence type="ECO:0000256" key="1">
    <source>
        <dbReference type="ARBA" id="ARBA00004202"/>
    </source>
</evidence>
<protein>
    <recommendedName>
        <fullName evidence="10">ABC transporter ATP-binding protein</fullName>
    </recommendedName>
</protein>
<evidence type="ECO:0000313" key="12">
    <source>
        <dbReference type="EMBL" id="SFG75529.1"/>
    </source>
</evidence>
<dbReference type="InterPro" id="IPR027417">
    <property type="entry name" value="P-loop_NTPase"/>
</dbReference>
<dbReference type="STRING" id="341036.SAMN05660649_02575"/>
<dbReference type="Gene3D" id="3.40.50.300">
    <property type="entry name" value="P-loop containing nucleotide triphosphate hydrolases"/>
    <property type="match status" value="1"/>
</dbReference>
<keyword evidence="7" id="KW-1278">Translocase</keyword>
<dbReference type="SUPFAM" id="SSF52540">
    <property type="entry name" value="P-loop containing nucleoside triphosphate hydrolases"/>
    <property type="match status" value="1"/>
</dbReference>
<accession>A0A1I2UGN1</accession>
<dbReference type="EMBL" id="FOOX01000009">
    <property type="protein sequence ID" value="SFG75529.1"/>
    <property type="molecule type" value="Genomic_DNA"/>
</dbReference>
<gene>
    <name evidence="12" type="ORF">SAMN05660649_02575</name>
</gene>
<evidence type="ECO:0000256" key="10">
    <source>
        <dbReference type="RuleBase" id="RU364103"/>
    </source>
</evidence>
<comment type="function">
    <text evidence="10">Part of an ABC transporter complex. Responsible for energy coupling to the transport system.</text>
</comment>
<dbReference type="NCBIfam" id="TIGR01166">
    <property type="entry name" value="cbiO"/>
    <property type="match status" value="1"/>
</dbReference>
<evidence type="ECO:0000256" key="5">
    <source>
        <dbReference type="ARBA" id="ARBA00022741"/>
    </source>
</evidence>
<dbReference type="OrthoDB" id="9784332at2"/>
<dbReference type="GO" id="GO:0005524">
    <property type="term" value="F:ATP binding"/>
    <property type="evidence" value="ECO:0007669"/>
    <property type="project" value="UniProtKB-UniRule"/>
</dbReference>
<dbReference type="GO" id="GO:0016887">
    <property type="term" value="F:ATP hydrolysis activity"/>
    <property type="evidence" value="ECO:0007669"/>
    <property type="project" value="InterPro"/>
</dbReference>
<evidence type="ECO:0000256" key="8">
    <source>
        <dbReference type="ARBA" id="ARBA00023136"/>
    </source>
</evidence>
<dbReference type="Proteomes" id="UP000199337">
    <property type="component" value="Unassembled WGS sequence"/>
</dbReference>
<dbReference type="GO" id="GO:0042626">
    <property type="term" value="F:ATPase-coupled transmembrane transporter activity"/>
    <property type="evidence" value="ECO:0007669"/>
    <property type="project" value="TreeGrafter"/>
</dbReference>
<dbReference type="PANTHER" id="PTHR43553:SF24">
    <property type="entry name" value="ENERGY-COUPLING FACTOR TRANSPORTER ATP-BINDING PROTEIN ECFA1"/>
    <property type="match status" value="1"/>
</dbReference>
<keyword evidence="6 10" id="KW-0067">ATP-binding</keyword>
<evidence type="ECO:0000256" key="4">
    <source>
        <dbReference type="ARBA" id="ARBA00022475"/>
    </source>
</evidence>
<keyword evidence="4 10" id="KW-1003">Cell membrane</keyword>
<feature type="domain" description="ABC transporter" evidence="11">
    <location>
        <begin position="5"/>
        <end position="238"/>
    </location>
</feature>
<dbReference type="Pfam" id="PF00005">
    <property type="entry name" value="ABC_tran"/>
    <property type="match status" value="1"/>
</dbReference>
<dbReference type="InterPro" id="IPR050095">
    <property type="entry name" value="ECF_ABC_transporter_ATP-bd"/>
</dbReference>
<comment type="function">
    <text evidence="9">Probably part of an ABC transporter complex. Responsible for energy coupling to the transport system.</text>
</comment>
<dbReference type="GO" id="GO:0006824">
    <property type="term" value="P:cobalt ion transport"/>
    <property type="evidence" value="ECO:0007669"/>
    <property type="project" value="InterPro"/>
</dbReference>
<keyword evidence="5 10" id="KW-0547">Nucleotide-binding</keyword>
<evidence type="ECO:0000256" key="6">
    <source>
        <dbReference type="ARBA" id="ARBA00022840"/>
    </source>
</evidence>
<evidence type="ECO:0000256" key="7">
    <source>
        <dbReference type="ARBA" id="ARBA00022967"/>
    </source>
</evidence>
<dbReference type="InterPro" id="IPR003439">
    <property type="entry name" value="ABC_transporter-like_ATP-bd"/>
</dbReference>
<evidence type="ECO:0000256" key="3">
    <source>
        <dbReference type="ARBA" id="ARBA00022448"/>
    </source>
</evidence>
<dbReference type="InterPro" id="IPR003593">
    <property type="entry name" value="AAA+_ATPase"/>
</dbReference>
<dbReference type="SMART" id="SM00382">
    <property type="entry name" value="AAA"/>
    <property type="match status" value="1"/>
</dbReference>
<organism evidence="12 13">
    <name type="scientific">Desulfotruncus arcticus DSM 17038</name>
    <dbReference type="NCBI Taxonomy" id="1121424"/>
    <lineage>
        <taxon>Bacteria</taxon>
        <taxon>Bacillati</taxon>
        <taxon>Bacillota</taxon>
        <taxon>Clostridia</taxon>
        <taxon>Eubacteriales</taxon>
        <taxon>Desulfallaceae</taxon>
        <taxon>Desulfotruncus</taxon>
    </lineage>
</organism>
<dbReference type="RefSeq" id="WP_092471784.1">
    <property type="nucleotide sequence ID" value="NZ_FOOX01000009.1"/>
</dbReference>
<evidence type="ECO:0000256" key="2">
    <source>
        <dbReference type="ARBA" id="ARBA00005417"/>
    </source>
</evidence>
<dbReference type="AlphaFoldDB" id="A0A1I2UGN1"/>
<dbReference type="FunFam" id="3.40.50.300:FF:000224">
    <property type="entry name" value="Energy-coupling factor transporter ATP-binding protein EcfA"/>
    <property type="match status" value="1"/>
</dbReference>
<dbReference type="PANTHER" id="PTHR43553">
    <property type="entry name" value="HEAVY METAL TRANSPORTER"/>
    <property type="match status" value="1"/>
</dbReference>
<keyword evidence="8 10" id="KW-0472">Membrane</keyword>
<dbReference type="InterPro" id="IPR017871">
    <property type="entry name" value="ABC_transporter-like_CS"/>
</dbReference>
<keyword evidence="3 10" id="KW-0813">Transport</keyword>
<evidence type="ECO:0000256" key="9">
    <source>
        <dbReference type="ARBA" id="ARBA00025157"/>
    </source>
</evidence>
<dbReference type="GO" id="GO:0043190">
    <property type="term" value="C:ATP-binding cassette (ABC) transporter complex"/>
    <property type="evidence" value="ECO:0007669"/>
    <property type="project" value="TreeGrafter"/>
</dbReference>
<sequence length="272" mass="29868">MAYIIKVKDLFFTYSDGTRALNGVSFAIEEGSRVAMLGPNGAGKSTLLLHLNGLHLPQQGSVSVRGREIGKKTEKWVRTAVGMVFQDPDNQVFSSTVWEDVSFGPINMGLNSAEINNRVSKALHAVGMYEYKEKPPYHLSYGQKKRVAIAGILAMEPGVIVLDEPMAYLDPSGKEQVVNILDDLHQRGITIIIATHDVDLAAEWADHIIIVKDGRVLANGGSELLTQKKIVEEASLTYPLVSRIFLNIPELAVAVPRTVNQAVEAIRNLIKR</sequence>